<dbReference type="PANTHER" id="PTHR21600:SF44">
    <property type="entry name" value="RIBOSOMAL LARGE SUBUNIT PSEUDOURIDINE SYNTHASE D"/>
    <property type="match status" value="1"/>
</dbReference>
<dbReference type="EC" id="5.4.99.-" evidence="5"/>
<dbReference type="Gene3D" id="3.10.290.10">
    <property type="entry name" value="RNA-binding S4 domain"/>
    <property type="match status" value="1"/>
</dbReference>
<dbReference type="CDD" id="cd02869">
    <property type="entry name" value="PseudoU_synth_RluA_like"/>
    <property type="match status" value="1"/>
</dbReference>
<comment type="catalytic activity">
    <reaction evidence="5">
        <text>a uridine in RNA = a pseudouridine in RNA</text>
        <dbReference type="Rhea" id="RHEA:48348"/>
        <dbReference type="Rhea" id="RHEA-COMP:12068"/>
        <dbReference type="Rhea" id="RHEA-COMP:12069"/>
        <dbReference type="ChEBI" id="CHEBI:65314"/>
        <dbReference type="ChEBI" id="CHEBI:65315"/>
    </reaction>
</comment>
<dbReference type="InterPro" id="IPR006224">
    <property type="entry name" value="PsdUridine_synth_RluA-like_CS"/>
</dbReference>
<evidence type="ECO:0000259" key="6">
    <source>
        <dbReference type="Pfam" id="PF00849"/>
    </source>
</evidence>
<feature type="active site" evidence="3">
    <location>
        <position position="120"/>
    </location>
</feature>
<evidence type="ECO:0000256" key="1">
    <source>
        <dbReference type="ARBA" id="ARBA00010876"/>
    </source>
</evidence>
<comment type="similarity">
    <text evidence="1 5">Belongs to the pseudouridine synthase RluA family.</text>
</comment>
<gene>
    <name evidence="7" type="ORF">H8E80_02960</name>
</gene>
<dbReference type="Proteomes" id="UP000603545">
    <property type="component" value="Unassembled WGS sequence"/>
</dbReference>
<evidence type="ECO:0000256" key="4">
    <source>
        <dbReference type="PROSITE-ProRule" id="PRU00182"/>
    </source>
</evidence>
<accession>A0A8J6N3L6</accession>
<dbReference type="SUPFAM" id="SSF55120">
    <property type="entry name" value="Pseudouridine synthase"/>
    <property type="match status" value="1"/>
</dbReference>
<name>A0A8J6N3L6_9BACT</name>
<feature type="domain" description="Pseudouridine synthase RsuA/RluA-like" evidence="6">
    <location>
        <begin position="70"/>
        <end position="225"/>
    </location>
</feature>
<dbReference type="GO" id="GO:0003723">
    <property type="term" value="F:RNA binding"/>
    <property type="evidence" value="ECO:0007669"/>
    <property type="project" value="UniProtKB-KW"/>
</dbReference>
<dbReference type="PANTHER" id="PTHR21600">
    <property type="entry name" value="MITOCHONDRIAL RNA PSEUDOURIDINE SYNTHASE"/>
    <property type="match status" value="1"/>
</dbReference>
<dbReference type="InterPro" id="IPR050188">
    <property type="entry name" value="RluA_PseudoU_synthase"/>
</dbReference>
<comment type="function">
    <text evidence="5">Responsible for synthesis of pseudouridine from uracil.</text>
</comment>
<dbReference type="Gene3D" id="3.30.2350.10">
    <property type="entry name" value="Pseudouridine synthase"/>
    <property type="match status" value="1"/>
</dbReference>
<dbReference type="GO" id="GO:0000455">
    <property type="term" value="P:enzyme-directed rRNA pseudouridine synthesis"/>
    <property type="evidence" value="ECO:0007669"/>
    <property type="project" value="TreeGrafter"/>
</dbReference>
<evidence type="ECO:0000256" key="2">
    <source>
        <dbReference type="ARBA" id="ARBA00023235"/>
    </source>
</evidence>
<proteinExistence type="inferred from homology"/>
<keyword evidence="2 5" id="KW-0413">Isomerase</keyword>
<evidence type="ECO:0000256" key="5">
    <source>
        <dbReference type="RuleBase" id="RU362028"/>
    </source>
</evidence>
<dbReference type="AlphaFoldDB" id="A0A8J6N3L6"/>
<dbReference type="PROSITE" id="PS01129">
    <property type="entry name" value="PSI_RLU"/>
    <property type="match status" value="1"/>
</dbReference>
<dbReference type="CDD" id="cd00165">
    <property type="entry name" value="S4"/>
    <property type="match status" value="1"/>
</dbReference>
<sequence length="300" mass="33492">MVVASCISDCSRSLSASLIRNGKILVHGALKKPGYHVRKGDEICGLIPSPEPVLFEPEPVEIDIIYEDEHVIVINKQPGLVVHPAPGHYRGTLVNGLLYHCPGLKEIGGKIRHGIVHRLDKNTSGALVVAKTEVAHNNLALQFKSRKIKKRYLAIVHGKIEPDSGTISLPIGRHPIDRKKMSTISRKTRSAETSWKVMERFCKATLLEINLKTGRTHQIRVHCSAINHPVLGDSVYCSRKILKNIKAPRQMLHAWQLVFSHPVTKISMSFEAPVPQDMEKLIKALRLLQQPEVVNAKSEF</sequence>
<comment type="caution">
    <text evidence="7">The sequence shown here is derived from an EMBL/GenBank/DDBJ whole genome shotgun (WGS) entry which is preliminary data.</text>
</comment>
<dbReference type="InterPro" id="IPR006145">
    <property type="entry name" value="PsdUridine_synth_RsuA/RluA"/>
</dbReference>
<dbReference type="NCBIfam" id="TIGR00005">
    <property type="entry name" value="rluA_subfam"/>
    <property type="match status" value="1"/>
</dbReference>
<protein>
    <recommendedName>
        <fullName evidence="5">Pseudouridine synthase</fullName>
        <ecNumber evidence="5">5.4.99.-</ecNumber>
    </recommendedName>
</protein>
<dbReference type="GO" id="GO:0009982">
    <property type="term" value="F:pseudouridine synthase activity"/>
    <property type="evidence" value="ECO:0007669"/>
    <property type="project" value="InterPro"/>
</dbReference>
<dbReference type="InterPro" id="IPR020103">
    <property type="entry name" value="PsdUridine_synth_cat_dom_sf"/>
</dbReference>
<reference evidence="7 8" key="1">
    <citation type="submission" date="2020-08" db="EMBL/GenBank/DDBJ databases">
        <title>Bridging the membrane lipid divide: bacteria of the FCB group superphylum have the potential to synthesize archaeal ether lipids.</title>
        <authorList>
            <person name="Villanueva L."/>
            <person name="Von Meijenfeldt F.A.B."/>
            <person name="Westbye A.B."/>
            <person name="Yadav S."/>
            <person name="Hopmans E.C."/>
            <person name="Dutilh B.E."/>
            <person name="Sinninghe Damste J.S."/>
        </authorList>
    </citation>
    <scope>NUCLEOTIDE SEQUENCE [LARGE SCALE GENOMIC DNA]</scope>
    <source>
        <strain evidence="7">NIOZ-UU82</strain>
    </source>
</reference>
<dbReference type="EMBL" id="JACNLL010000029">
    <property type="protein sequence ID" value="MBC8198995.1"/>
    <property type="molecule type" value="Genomic_DNA"/>
</dbReference>
<evidence type="ECO:0000313" key="8">
    <source>
        <dbReference type="Proteomes" id="UP000603545"/>
    </source>
</evidence>
<dbReference type="PROSITE" id="PS50889">
    <property type="entry name" value="S4"/>
    <property type="match status" value="1"/>
</dbReference>
<evidence type="ECO:0000313" key="7">
    <source>
        <dbReference type="EMBL" id="MBC8198995.1"/>
    </source>
</evidence>
<keyword evidence="4" id="KW-0694">RNA-binding</keyword>
<dbReference type="InterPro" id="IPR036986">
    <property type="entry name" value="S4_RNA-bd_sf"/>
</dbReference>
<dbReference type="GO" id="GO:0140098">
    <property type="term" value="F:catalytic activity, acting on RNA"/>
    <property type="evidence" value="ECO:0007669"/>
    <property type="project" value="UniProtKB-ARBA"/>
</dbReference>
<evidence type="ECO:0000256" key="3">
    <source>
        <dbReference type="PIRSR" id="PIRSR606225-1"/>
    </source>
</evidence>
<dbReference type="InterPro" id="IPR006225">
    <property type="entry name" value="PsdUridine_synth_RluC/D"/>
</dbReference>
<organism evidence="7 8">
    <name type="scientific">Candidatus Desulfaltia bathyphila</name>
    <dbReference type="NCBI Taxonomy" id="2841697"/>
    <lineage>
        <taxon>Bacteria</taxon>
        <taxon>Pseudomonadati</taxon>
        <taxon>Thermodesulfobacteriota</taxon>
        <taxon>Desulfobacteria</taxon>
        <taxon>Desulfobacterales</taxon>
        <taxon>Desulfobacterales incertae sedis</taxon>
        <taxon>Candidatus Desulfaltia</taxon>
    </lineage>
</organism>
<dbReference type="Pfam" id="PF00849">
    <property type="entry name" value="PseudoU_synth_2"/>
    <property type="match status" value="1"/>
</dbReference>